<dbReference type="InterPro" id="IPR013641">
    <property type="entry name" value="KTI12/PSTK"/>
</dbReference>
<dbReference type="EMBL" id="BFAX01000003">
    <property type="protein sequence ID" value="GBF36472.1"/>
    <property type="molecule type" value="Genomic_DNA"/>
</dbReference>
<dbReference type="SUPFAM" id="SSF52540">
    <property type="entry name" value="P-loop containing nucleoside triphosphate hydrolases"/>
    <property type="match status" value="1"/>
</dbReference>
<comment type="caution">
    <text evidence="3">The sequence shown here is derived from an EMBL/GenBank/DDBJ whole genome shotgun (WGS) entry which is preliminary data.</text>
</comment>
<keyword evidence="1" id="KW-0547">Nucleotide-binding</keyword>
<gene>
    <name evidence="3" type="ORF">MHHB_P0702</name>
</gene>
<dbReference type="RefSeq" id="WP_131007244.1">
    <property type="nucleotide sequence ID" value="NZ_BFAX01000003.1"/>
</dbReference>
<name>A0A401HQK0_9EURY</name>
<protein>
    <submittedName>
        <fullName evidence="3">O-phosphoseryl-tRNA(Sec) kinase</fullName>
        <ecNumber evidence="3">2.7.1.164</ecNumber>
    </submittedName>
</protein>
<dbReference type="OrthoDB" id="28808at2157"/>
<dbReference type="Gene3D" id="3.40.50.300">
    <property type="entry name" value="P-loop containing nucleotide triphosphate hydrolases"/>
    <property type="match status" value="1"/>
</dbReference>
<keyword evidence="3" id="KW-0418">Kinase</keyword>
<evidence type="ECO:0000313" key="3">
    <source>
        <dbReference type="EMBL" id="GBF36472.1"/>
    </source>
</evidence>
<dbReference type="Gene3D" id="1.10.12.40">
    <property type="match status" value="1"/>
</dbReference>
<evidence type="ECO:0000256" key="2">
    <source>
        <dbReference type="ARBA" id="ARBA00022840"/>
    </source>
</evidence>
<dbReference type="PANTHER" id="PTHR20873">
    <property type="entry name" value="L-SERYL-TRNA(SEC) KINASE"/>
    <property type="match status" value="1"/>
</dbReference>
<sequence length="256" mass="30574">MLIILVGLPSVGKSTFAKRLSKELYLRGVDNIVIGSDVIRECFPVWKREYEEYIKNTTYQFIDSALRKFYVIVDDTNYYNSKRRDLISIAKRRNKDYMIIYLRAPLDVILERNIKRGKKVPNELILEMYNKFDEPGMKYAWDRPDIVVDTHREINFDKIVNIILDKGVKKSKIEKNRKEDNSKKQIWDKVDKITRDVVGEYIKKDVVKGKDIRVILKLRKEFLKNLKSNILNDERCLENIRSDFKRFLNERLDNDK</sequence>
<dbReference type="EC" id="2.7.1.164" evidence="3"/>
<dbReference type="PANTHER" id="PTHR20873:SF0">
    <property type="entry name" value="L-SERYL-TRNA(SEC) KINASE"/>
    <property type="match status" value="1"/>
</dbReference>
<dbReference type="Proteomes" id="UP000290527">
    <property type="component" value="Unassembled WGS sequence"/>
</dbReference>
<evidence type="ECO:0000256" key="1">
    <source>
        <dbReference type="ARBA" id="ARBA00022741"/>
    </source>
</evidence>
<dbReference type="GO" id="GO:0043915">
    <property type="term" value="F:L-seryl-tRNA(Sec) kinase activity"/>
    <property type="evidence" value="ECO:0007669"/>
    <property type="project" value="UniProtKB-EC"/>
</dbReference>
<reference evidence="3 4" key="1">
    <citation type="journal article" date="2019" name="Int. J. Syst. Evol. Microbiol.">
        <title>Methanofervidicoccus abyssi gen. nov., sp. nov., a hydrogenotrophic methanogen, isolated from a hydrothermal vent chimney in the Mid-Cayman Spreading Center, the Caribbean Sea.</title>
        <authorList>
            <person name="Sakai S."/>
            <person name="Takaki Y."/>
            <person name="Miyazaki M."/>
            <person name="Ogawara M."/>
            <person name="Yanagawa K."/>
            <person name="Miyazaki J."/>
            <person name="Takai K."/>
        </authorList>
    </citation>
    <scope>NUCLEOTIDE SEQUENCE [LARGE SCALE GENOMIC DNA]</scope>
    <source>
        <strain evidence="3 4">HHB</strain>
    </source>
</reference>
<dbReference type="GO" id="GO:0001717">
    <property type="term" value="P:conversion of seryl-tRNAsec to selenocys-tRNAsec"/>
    <property type="evidence" value="ECO:0007669"/>
    <property type="project" value="InterPro"/>
</dbReference>
<dbReference type="GO" id="GO:0005524">
    <property type="term" value="F:ATP binding"/>
    <property type="evidence" value="ECO:0007669"/>
    <property type="project" value="UniProtKB-KW"/>
</dbReference>
<dbReference type="InterPro" id="IPR020024">
    <property type="entry name" value="L-seryl-tRNA_Sec_kinase_arc"/>
</dbReference>
<accession>A0A401HQK0</accession>
<keyword evidence="2" id="KW-0067">ATP-binding</keyword>
<dbReference type="Pfam" id="PF08433">
    <property type="entry name" value="KTI12"/>
    <property type="match status" value="1"/>
</dbReference>
<keyword evidence="3" id="KW-0808">Transferase</keyword>
<dbReference type="InterPro" id="IPR027417">
    <property type="entry name" value="P-loop_NTPase"/>
</dbReference>
<dbReference type="AlphaFoldDB" id="A0A401HQK0"/>
<dbReference type="GO" id="GO:0000049">
    <property type="term" value="F:tRNA binding"/>
    <property type="evidence" value="ECO:0007669"/>
    <property type="project" value="TreeGrafter"/>
</dbReference>
<keyword evidence="4" id="KW-1185">Reference proteome</keyword>
<proteinExistence type="predicted"/>
<evidence type="ECO:0000313" key="4">
    <source>
        <dbReference type="Proteomes" id="UP000290527"/>
    </source>
</evidence>
<dbReference type="InterPro" id="IPR052648">
    <property type="entry name" value="Ser-tRNA(Sec)_kinase"/>
</dbReference>
<dbReference type="NCBIfam" id="TIGR03574">
    <property type="entry name" value="selen_PSTK"/>
    <property type="match status" value="1"/>
</dbReference>
<organism evidence="3 4">
    <name type="scientific">Methanofervidicoccus abyssi</name>
    <dbReference type="NCBI Taxonomy" id="2082189"/>
    <lineage>
        <taxon>Archaea</taxon>
        <taxon>Methanobacteriati</taxon>
        <taxon>Methanobacteriota</taxon>
        <taxon>Methanomada group</taxon>
        <taxon>Methanococci</taxon>
        <taxon>Methanococcales</taxon>
        <taxon>Methanofervidicoccus</taxon>
    </lineage>
</organism>